<dbReference type="RefSeq" id="WP_144067017.1">
    <property type="nucleotide sequence ID" value="NZ_CP041636.1"/>
</dbReference>
<dbReference type="SUPFAM" id="SSF53335">
    <property type="entry name" value="S-adenosyl-L-methionine-dependent methyltransferases"/>
    <property type="match status" value="1"/>
</dbReference>
<sequence>MTQRDRSSGTGIDPAAYSVAGFEDFRRRAADPRLSPHEKSGFPDLYREGRGGTILNDILAKMPPLCERGRRVLDIGPGSSSLPMAVIEHCIRQQHSLVMVDSAEMLALLPDHAAITKIAGAFPAALPAVQKSGAGFDAILVYSVAQYVFAEGNLWSFVDLAAGLLNPGGTLLIGDLPNASMRKRFLASAAGREHHRRHVDPNNDPVVDFNLAEPGQINDAVVFAILQRMRLAGFDAFVLPQAPELPQASRREDILIRRP</sequence>
<dbReference type="InterPro" id="IPR029063">
    <property type="entry name" value="SAM-dependent_MTases_sf"/>
</dbReference>
<evidence type="ECO:0000313" key="1">
    <source>
        <dbReference type="EMBL" id="QDO96036.1"/>
    </source>
</evidence>
<protein>
    <submittedName>
        <fullName evidence="1">SAM-dependent methyltransferase</fullName>
    </submittedName>
</protein>
<dbReference type="EMBL" id="CP041636">
    <property type="protein sequence ID" value="QDO96036.1"/>
    <property type="molecule type" value="Genomic_DNA"/>
</dbReference>
<organism evidence="1 2">
    <name type="scientific">Ferrovibrio terrae</name>
    <dbReference type="NCBI Taxonomy" id="2594003"/>
    <lineage>
        <taxon>Bacteria</taxon>
        <taxon>Pseudomonadati</taxon>
        <taxon>Pseudomonadota</taxon>
        <taxon>Alphaproteobacteria</taxon>
        <taxon>Rhodospirillales</taxon>
        <taxon>Rhodospirillaceae</taxon>
        <taxon>Ferrovibrio</taxon>
    </lineage>
</organism>
<dbReference type="KEGG" id="fer:FNB15_01525"/>
<reference evidence="1 2" key="1">
    <citation type="submission" date="2019-07" db="EMBL/GenBank/DDBJ databases">
        <title>Genome sequencing for Ferrovibrio sp. K5.</title>
        <authorList>
            <person name="Park S.-J."/>
        </authorList>
    </citation>
    <scope>NUCLEOTIDE SEQUENCE [LARGE SCALE GENOMIC DNA]</scope>
    <source>
        <strain evidence="1 2">K5</strain>
    </source>
</reference>
<dbReference type="GO" id="GO:0008168">
    <property type="term" value="F:methyltransferase activity"/>
    <property type="evidence" value="ECO:0007669"/>
    <property type="project" value="UniProtKB-KW"/>
</dbReference>
<name>A0A516GWX3_9PROT</name>
<dbReference type="GO" id="GO:0032259">
    <property type="term" value="P:methylation"/>
    <property type="evidence" value="ECO:0007669"/>
    <property type="project" value="UniProtKB-KW"/>
</dbReference>
<dbReference type="Gene3D" id="3.40.50.150">
    <property type="entry name" value="Vaccinia Virus protein VP39"/>
    <property type="match status" value="1"/>
</dbReference>
<keyword evidence="1" id="KW-0489">Methyltransferase</keyword>
<keyword evidence="1" id="KW-0808">Transferase</keyword>
<keyword evidence="2" id="KW-1185">Reference proteome</keyword>
<gene>
    <name evidence="1" type="ORF">FNB15_01525</name>
</gene>
<evidence type="ECO:0000313" key="2">
    <source>
        <dbReference type="Proteomes" id="UP000317496"/>
    </source>
</evidence>
<dbReference type="Proteomes" id="UP000317496">
    <property type="component" value="Chromosome"/>
</dbReference>
<dbReference type="OrthoDB" id="2085614at2"/>
<dbReference type="AlphaFoldDB" id="A0A516GWX3"/>
<accession>A0A516GWX3</accession>
<proteinExistence type="predicted"/>